<protein>
    <submittedName>
        <fullName evidence="5">Uncharacterized protein</fullName>
    </submittedName>
</protein>
<gene>
    <name evidence="4" type="ORF">F8388_008401</name>
    <name evidence="5" type="ORF">G4B88_020678</name>
</gene>
<dbReference type="Gene3D" id="3.30.559.10">
    <property type="entry name" value="Chloramphenicol acetyltransferase-like domain"/>
    <property type="match status" value="1"/>
</dbReference>
<dbReference type="InterPro" id="IPR023213">
    <property type="entry name" value="CAT-like_dom_sf"/>
</dbReference>
<dbReference type="InterPro" id="IPR050317">
    <property type="entry name" value="Plant_Fungal_Acyltransferase"/>
</dbReference>
<reference evidence="6 7" key="1">
    <citation type="journal article" date="2020" name="bioRxiv">
        <title>Sequence and annotation of 42 cannabis genomes reveals extensive copy number variation in cannabinoid synthesis and pathogen resistance genes.</title>
        <authorList>
            <person name="Mckernan K.J."/>
            <person name="Helbert Y."/>
            <person name="Kane L.T."/>
            <person name="Ebling H."/>
            <person name="Zhang L."/>
            <person name="Liu B."/>
            <person name="Eaton Z."/>
            <person name="Mclaughlin S."/>
            <person name="Kingan S."/>
            <person name="Baybayan P."/>
            <person name="Concepcion G."/>
            <person name="Jordan M."/>
            <person name="Riva A."/>
            <person name="Barbazuk W."/>
            <person name="Harkins T."/>
        </authorList>
    </citation>
    <scope>NUCLEOTIDE SEQUENCE [LARGE SCALE GENOMIC DNA]</scope>
    <source>
        <strain evidence="6 7">cv. Jamaican Lion 4</strain>
        <strain evidence="5">Father</strain>
        <strain evidence="4">Mother</strain>
        <tissue evidence="5">Leaf</tissue>
    </source>
</reference>
<evidence type="ECO:0000313" key="6">
    <source>
        <dbReference type="Proteomes" id="UP000525078"/>
    </source>
</evidence>
<dbReference type="EMBL" id="JAATIQ010000037">
    <property type="protein sequence ID" value="KAF4396041.1"/>
    <property type="molecule type" value="Genomic_DNA"/>
</dbReference>
<evidence type="ECO:0000313" key="4">
    <source>
        <dbReference type="EMBL" id="KAF4352980.1"/>
    </source>
</evidence>
<dbReference type="Proteomes" id="UP000583929">
    <property type="component" value="Unassembled WGS sequence"/>
</dbReference>
<dbReference type="EMBL" id="JAATIP010000301">
    <property type="protein sequence ID" value="KAF4352980.1"/>
    <property type="molecule type" value="Genomic_DNA"/>
</dbReference>
<comment type="caution">
    <text evidence="5">The sequence shown here is derived from an EMBL/GenBank/DDBJ whole genome shotgun (WGS) entry which is preliminary data.</text>
</comment>
<name>A0A7J6HM29_CANSA</name>
<evidence type="ECO:0000256" key="1">
    <source>
        <dbReference type="ARBA" id="ARBA00009861"/>
    </source>
</evidence>
<keyword evidence="7" id="KW-1185">Reference proteome</keyword>
<dbReference type="GO" id="GO:0016747">
    <property type="term" value="F:acyltransferase activity, transferring groups other than amino-acyl groups"/>
    <property type="evidence" value="ECO:0007669"/>
    <property type="project" value="TreeGrafter"/>
</dbReference>
<keyword evidence="3" id="KW-0012">Acyltransferase</keyword>
<evidence type="ECO:0000313" key="5">
    <source>
        <dbReference type="EMBL" id="KAF4396041.1"/>
    </source>
</evidence>
<dbReference type="Proteomes" id="UP000525078">
    <property type="component" value="Unassembled WGS sequence"/>
</dbReference>
<comment type="similarity">
    <text evidence="1">Belongs to the plant acyltransferase family.</text>
</comment>
<dbReference type="AlphaFoldDB" id="A0A7J6HM29"/>
<keyword evidence="2" id="KW-0808">Transferase</keyword>
<proteinExistence type="inferred from homology"/>
<evidence type="ECO:0000256" key="3">
    <source>
        <dbReference type="ARBA" id="ARBA00023315"/>
    </source>
</evidence>
<dbReference type="PANTHER" id="PTHR31642:SF11">
    <property type="entry name" value="SHIKIMATE O-HYDROXYCINNAMOYLTRANSFERASE"/>
    <property type="match status" value="1"/>
</dbReference>
<organism evidence="5 7">
    <name type="scientific">Cannabis sativa</name>
    <name type="common">Hemp</name>
    <name type="synonym">Marijuana</name>
    <dbReference type="NCBI Taxonomy" id="3483"/>
    <lineage>
        <taxon>Eukaryota</taxon>
        <taxon>Viridiplantae</taxon>
        <taxon>Streptophyta</taxon>
        <taxon>Embryophyta</taxon>
        <taxon>Tracheophyta</taxon>
        <taxon>Spermatophyta</taxon>
        <taxon>Magnoliopsida</taxon>
        <taxon>eudicotyledons</taxon>
        <taxon>Gunneridae</taxon>
        <taxon>Pentapetalae</taxon>
        <taxon>rosids</taxon>
        <taxon>fabids</taxon>
        <taxon>Rosales</taxon>
        <taxon>Cannabaceae</taxon>
        <taxon>Cannabis</taxon>
    </lineage>
</organism>
<sequence length="127" mass="14074">MVKPAAATPRHVLWNSNVDQLVPRFLHVSTVYFYKPKQTHHNFFDSNILKEALSKVLVPFYPVAGRLVASSTESGRVDIDCNGEGVLFVEAETNSLVDDFGDFKPSPKLKSLKNLNVGAAVFWSPTP</sequence>
<dbReference type="Pfam" id="PF02458">
    <property type="entry name" value="Transferase"/>
    <property type="match status" value="1"/>
</dbReference>
<dbReference type="PANTHER" id="PTHR31642">
    <property type="entry name" value="TRICHOTHECENE 3-O-ACETYLTRANSFERASE"/>
    <property type="match status" value="1"/>
</dbReference>
<evidence type="ECO:0000313" key="7">
    <source>
        <dbReference type="Proteomes" id="UP000583929"/>
    </source>
</evidence>
<evidence type="ECO:0000256" key="2">
    <source>
        <dbReference type="ARBA" id="ARBA00022679"/>
    </source>
</evidence>
<accession>A0A7J6HM29</accession>